<evidence type="ECO:0000256" key="1">
    <source>
        <dbReference type="ARBA" id="ARBA00022603"/>
    </source>
</evidence>
<dbReference type="Gene3D" id="3.40.50.150">
    <property type="entry name" value="Vaccinia Virus protein VP39"/>
    <property type="match status" value="1"/>
</dbReference>
<keyword evidence="2 5" id="KW-0808">Transferase</keyword>
<evidence type="ECO:0000313" key="6">
    <source>
        <dbReference type="Proteomes" id="UP000193067"/>
    </source>
</evidence>
<keyword evidence="1 5" id="KW-0489">Methyltransferase</keyword>
<dbReference type="GO" id="GO:0030488">
    <property type="term" value="P:tRNA methylation"/>
    <property type="evidence" value="ECO:0007669"/>
    <property type="project" value="TreeGrafter"/>
</dbReference>
<dbReference type="GO" id="GO:0002098">
    <property type="term" value="P:tRNA wobble uridine modification"/>
    <property type="evidence" value="ECO:0007669"/>
    <property type="project" value="TreeGrafter"/>
</dbReference>
<dbReference type="InterPro" id="IPR051422">
    <property type="entry name" value="AlkB_tRNA_MeTrf/Diox"/>
</dbReference>
<dbReference type="EMBL" id="KZ084131">
    <property type="protein sequence ID" value="OSC99086.1"/>
    <property type="molecule type" value="Genomic_DNA"/>
</dbReference>
<dbReference type="PANTHER" id="PTHR13069:SF21">
    <property type="entry name" value="ALKYLATED DNA REPAIR PROTEIN ALKB HOMOLOG 8"/>
    <property type="match status" value="1"/>
</dbReference>
<dbReference type="Pfam" id="PF08241">
    <property type="entry name" value="Methyltransf_11"/>
    <property type="match status" value="1"/>
</dbReference>
<dbReference type="Proteomes" id="UP000193067">
    <property type="component" value="Unassembled WGS sequence"/>
</dbReference>
<dbReference type="OrthoDB" id="271595at2759"/>
<dbReference type="STRING" id="1353009.A0A1Y2IDD4"/>
<evidence type="ECO:0000259" key="4">
    <source>
        <dbReference type="Pfam" id="PF08241"/>
    </source>
</evidence>
<name>A0A1Y2IDD4_TRAC3</name>
<evidence type="ECO:0000256" key="2">
    <source>
        <dbReference type="ARBA" id="ARBA00022679"/>
    </source>
</evidence>
<dbReference type="GO" id="GO:0000049">
    <property type="term" value="F:tRNA binding"/>
    <property type="evidence" value="ECO:0007669"/>
    <property type="project" value="TreeGrafter"/>
</dbReference>
<gene>
    <name evidence="5" type="ORF">PYCCODRAFT_1447052</name>
</gene>
<dbReference type="GO" id="GO:0005737">
    <property type="term" value="C:cytoplasm"/>
    <property type="evidence" value="ECO:0007669"/>
    <property type="project" value="TreeGrafter"/>
</dbReference>
<proteinExistence type="predicted"/>
<feature type="domain" description="Methyltransferase type 11" evidence="4">
    <location>
        <begin position="58"/>
        <end position="145"/>
    </location>
</feature>
<dbReference type="AlphaFoldDB" id="A0A1Y2IDD4"/>
<evidence type="ECO:0000313" key="5">
    <source>
        <dbReference type="EMBL" id="OSC99086.1"/>
    </source>
</evidence>
<dbReference type="GO" id="GO:0005634">
    <property type="term" value="C:nucleus"/>
    <property type="evidence" value="ECO:0007669"/>
    <property type="project" value="TreeGrafter"/>
</dbReference>
<dbReference type="GO" id="GO:0008757">
    <property type="term" value="F:S-adenosylmethionine-dependent methyltransferase activity"/>
    <property type="evidence" value="ECO:0007669"/>
    <property type="project" value="InterPro"/>
</dbReference>
<reference evidence="5 6" key="1">
    <citation type="journal article" date="2015" name="Biotechnol. Biofuels">
        <title>Enhanced degradation of softwood versus hardwood by the white-rot fungus Pycnoporus coccineus.</title>
        <authorList>
            <person name="Couturier M."/>
            <person name="Navarro D."/>
            <person name="Chevret D."/>
            <person name="Henrissat B."/>
            <person name="Piumi F."/>
            <person name="Ruiz-Duenas F.J."/>
            <person name="Martinez A.T."/>
            <person name="Grigoriev I.V."/>
            <person name="Riley R."/>
            <person name="Lipzen A."/>
            <person name="Berrin J.G."/>
            <person name="Master E.R."/>
            <person name="Rosso M.N."/>
        </authorList>
    </citation>
    <scope>NUCLEOTIDE SEQUENCE [LARGE SCALE GENOMIC DNA]</scope>
    <source>
        <strain evidence="5 6">BRFM310</strain>
    </source>
</reference>
<accession>A0A1Y2IDD4</accession>
<protein>
    <submittedName>
        <fullName evidence="5">S-adenosyl-L-methionine-dependent methyltransferase</fullName>
    </submittedName>
</protein>
<dbReference type="CDD" id="cd02440">
    <property type="entry name" value="AdoMet_MTases"/>
    <property type="match status" value="1"/>
</dbReference>
<dbReference type="GO" id="GO:0106335">
    <property type="term" value="F:tRNA (5-carboxymethyluridine(34)-5-O)-methyltransferase activity"/>
    <property type="evidence" value="ECO:0007669"/>
    <property type="project" value="TreeGrafter"/>
</dbReference>
<feature type="region of interest" description="Disordered" evidence="3">
    <location>
        <begin position="205"/>
        <end position="239"/>
    </location>
</feature>
<keyword evidence="6" id="KW-1185">Reference proteome</keyword>
<sequence length="307" mass="33506">MPNVKATTVSAEDPQAYEDAHVHAVYDSIAPHFSSTRYKPWPIIAAFLSSLAPGSVGVDLGTGNGKYLPLGPPGSPGCVWTVGLDRSRNLLEIARTAGGGLREVVWGDVLDRPWRLGAFDYAISIATIHHLATHARRKAAVKRLLESISPTHGRALVYVWAIEQDELSKRSIPVESDAAPTEAAKQASRGQDVFVPWVLAQPAEPKPKARRKGKATDREASQRSQEEVKATDDAAPTEIEPPKVFERYYHMFAKGELNELVTEAASEMGLSVGVPGSAQGPGACGMEIVQDGWERSNYYVELRRWKQ</sequence>
<dbReference type="SUPFAM" id="SSF53335">
    <property type="entry name" value="S-adenosyl-L-methionine-dependent methyltransferases"/>
    <property type="match status" value="1"/>
</dbReference>
<dbReference type="InterPro" id="IPR029063">
    <property type="entry name" value="SAM-dependent_MTases_sf"/>
</dbReference>
<evidence type="ECO:0000256" key="3">
    <source>
        <dbReference type="SAM" id="MobiDB-lite"/>
    </source>
</evidence>
<dbReference type="PANTHER" id="PTHR13069">
    <property type="entry name" value="ALKYLATED DNA REPAIR PROTEIN ALKB HOMOLOG 8"/>
    <property type="match status" value="1"/>
</dbReference>
<dbReference type="InterPro" id="IPR013216">
    <property type="entry name" value="Methyltransf_11"/>
</dbReference>
<feature type="compositionally biased region" description="Basic and acidic residues" evidence="3">
    <location>
        <begin position="214"/>
        <end position="232"/>
    </location>
</feature>
<organism evidence="5 6">
    <name type="scientific">Trametes coccinea (strain BRFM310)</name>
    <name type="common">Pycnoporus coccineus</name>
    <dbReference type="NCBI Taxonomy" id="1353009"/>
    <lineage>
        <taxon>Eukaryota</taxon>
        <taxon>Fungi</taxon>
        <taxon>Dikarya</taxon>
        <taxon>Basidiomycota</taxon>
        <taxon>Agaricomycotina</taxon>
        <taxon>Agaricomycetes</taxon>
        <taxon>Polyporales</taxon>
        <taxon>Polyporaceae</taxon>
        <taxon>Trametes</taxon>
    </lineage>
</organism>